<proteinExistence type="inferred from homology"/>
<gene>
    <name evidence="13" type="ORF">NDU88_005755</name>
</gene>
<evidence type="ECO:0000256" key="8">
    <source>
        <dbReference type="ARBA" id="ARBA00023204"/>
    </source>
</evidence>
<dbReference type="EC" id="3.1.11.2" evidence="3"/>
<dbReference type="SUPFAM" id="SSF56219">
    <property type="entry name" value="DNase I-like"/>
    <property type="match status" value="1"/>
</dbReference>
<feature type="domain" description="Endonuclease/exonuclease/phosphatase" evidence="12">
    <location>
        <begin position="1"/>
        <end position="214"/>
    </location>
</feature>
<feature type="binding site" evidence="10">
    <location>
        <position position="213"/>
    </location>
    <ligand>
        <name>Mg(2+)</name>
        <dbReference type="ChEBI" id="CHEBI:18420"/>
        <label>1</label>
    </ligand>
</feature>
<dbReference type="GO" id="GO:0046872">
    <property type="term" value="F:metal ion binding"/>
    <property type="evidence" value="ECO:0007669"/>
    <property type="project" value="UniProtKB-KW"/>
</dbReference>
<dbReference type="InterPro" id="IPR036691">
    <property type="entry name" value="Endo/exonu/phosph_ase_sf"/>
</dbReference>
<evidence type="ECO:0000313" key="13">
    <source>
        <dbReference type="EMBL" id="KAJ1092645.1"/>
    </source>
</evidence>
<dbReference type="CDD" id="cd09076">
    <property type="entry name" value="L1-EN"/>
    <property type="match status" value="1"/>
</dbReference>
<keyword evidence="5" id="KW-0227">DNA damage</keyword>
<organism evidence="13 14">
    <name type="scientific">Pleurodeles waltl</name>
    <name type="common">Iberian ribbed newt</name>
    <dbReference type="NCBI Taxonomy" id="8319"/>
    <lineage>
        <taxon>Eukaryota</taxon>
        <taxon>Metazoa</taxon>
        <taxon>Chordata</taxon>
        <taxon>Craniata</taxon>
        <taxon>Vertebrata</taxon>
        <taxon>Euteleostomi</taxon>
        <taxon>Amphibia</taxon>
        <taxon>Batrachia</taxon>
        <taxon>Caudata</taxon>
        <taxon>Salamandroidea</taxon>
        <taxon>Salamandridae</taxon>
        <taxon>Pleurodelinae</taxon>
        <taxon>Pleurodeles</taxon>
    </lineage>
</organism>
<keyword evidence="4 10" id="KW-0479">Metal-binding</keyword>
<keyword evidence="6" id="KW-0378">Hydrolase</keyword>
<evidence type="ECO:0000256" key="4">
    <source>
        <dbReference type="ARBA" id="ARBA00022723"/>
    </source>
</evidence>
<feature type="binding site" evidence="10">
    <location>
        <position position="33"/>
    </location>
    <ligand>
        <name>Mg(2+)</name>
        <dbReference type="ChEBI" id="CHEBI:18420"/>
        <label>1</label>
    </ligand>
</feature>
<evidence type="ECO:0000256" key="7">
    <source>
        <dbReference type="ARBA" id="ARBA00022842"/>
    </source>
</evidence>
<reference evidence="13" key="1">
    <citation type="journal article" date="2022" name="bioRxiv">
        <title>Sequencing and chromosome-scale assembly of the giantPleurodeles waltlgenome.</title>
        <authorList>
            <person name="Brown T."/>
            <person name="Elewa A."/>
            <person name="Iarovenko S."/>
            <person name="Subramanian E."/>
            <person name="Araus A.J."/>
            <person name="Petzold A."/>
            <person name="Susuki M."/>
            <person name="Suzuki K.-i.T."/>
            <person name="Hayashi T."/>
            <person name="Toyoda A."/>
            <person name="Oliveira C."/>
            <person name="Osipova E."/>
            <person name="Leigh N.D."/>
            <person name="Simon A."/>
            <person name="Yun M.H."/>
        </authorList>
    </citation>
    <scope>NUCLEOTIDE SEQUENCE</scope>
    <source>
        <strain evidence="13">20211129_DDA</strain>
        <tissue evidence="13">Liver</tissue>
    </source>
</reference>
<feature type="active site" description="Proton acceptor" evidence="9">
    <location>
        <position position="214"/>
    </location>
</feature>
<name>A0AAV7LY67_PLEWA</name>
<dbReference type="GO" id="GO:0005634">
    <property type="term" value="C:nucleus"/>
    <property type="evidence" value="ECO:0007669"/>
    <property type="project" value="TreeGrafter"/>
</dbReference>
<dbReference type="Proteomes" id="UP001066276">
    <property type="component" value="Chromosome 11"/>
</dbReference>
<dbReference type="AlphaFoldDB" id="A0AAV7LY67"/>
<keyword evidence="14" id="KW-1185">Reference proteome</keyword>
<keyword evidence="8" id="KW-0234">DNA repair</keyword>
<evidence type="ECO:0000256" key="1">
    <source>
        <dbReference type="ARBA" id="ARBA00000493"/>
    </source>
</evidence>
<feature type="binding site" evidence="10">
    <location>
        <position position="137"/>
    </location>
    <ligand>
        <name>Mg(2+)</name>
        <dbReference type="ChEBI" id="CHEBI:18420"/>
        <label>1</label>
    </ligand>
</feature>
<protein>
    <recommendedName>
        <fullName evidence="3">exodeoxyribonuclease III</fullName>
        <ecNumber evidence="3">3.1.11.2</ecNumber>
    </recommendedName>
</protein>
<dbReference type="GO" id="GO:0003906">
    <property type="term" value="F:DNA-(apurinic or apyrimidinic site) endonuclease activity"/>
    <property type="evidence" value="ECO:0007669"/>
    <property type="project" value="TreeGrafter"/>
</dbReference>
<dbReference type="GO" id="GO:0008311">
    <property type="term" value="F:double-stranded DNA 3'-5' DNA exonuclease activity"/>
    <property type="evidence" value="ECO:0007669"/>
    <property type="project" value="UniProtKB-EC"/>
</dbReference>
<evidence type="ECO:0000259" key="12">
    <source>
        <dbReference type="Pfam" id="PF03372"/>
    </source>
</evidence>
<evidence type="ECO:0000256" key="9">
    <source>
        <dbReference type="PIRSR" id="PIRSR604808-1"/>
    </source>
</evidence>
<dbReference type="Gene3D" id="3.60.10.10">
    <property type="entry name" value="Endonuclease/exonuclease/phosphatase"/>
    <property type="match status" value="1"/>
</dbReference>
<feature type="active site" description="Proton donor/acceptor" evidence="9">
    <location>
        <position position="135"/>
    </location>
</feature>
<dbReference type="PANTHER" id="PTHR22748:SF26">
    <property type="entry name" value="ENDONUCLEASE_EXONUCLEASE_PHOSPHATASE DOMAIN-CONTAINING PROTEIN"/>
    <property type="match status" value="1"/>
</dbReference>
<dbReference type="InterPro" id="IPR004808">
    <property type="entry name" value="AP_endonuc_1"/>
</dbReference>
<evidence type="ECO:0000256" key="6">
    <source>
        <dbReference type="ARBA" id="ARBA00022801"/>
    </source>
</evidence>
<feature type="binding site" evidence="10">
    <location>
        <position position="135"/>
    </location>
    <ligand>
        <name>Mg(2+)</name>
        <dbReference type="ChEBI" id="CHEBI:18420"/>
        <label>1</label>
    </ligand>
</feature>
<comment type="caution">
    <text evidence="13">The sequence shown here is derived from an EMBL/GenBank/DDBJ whole genome shotgun (WGS) entry which is preliminary data.</text>
</comment>
<evidence type="ECO:0000256" key="10">
    <source>
        <dbReference type="PIRSR" id="PIRSR604808-2"/>
    </source>
</evidence>
<keyword evidence="7 10" id="KW-0460">Magnesium</keyword>
<evidence type="ECO:0000256" key="3">
    <source>
        <dbReference type="ARBA" id="ARBA00012115"/>
    </source>
</evidence>
<comment type="catalytic activity">
    <reaction evidence="1">
        <text>Exonucleolytic cleavage in the 3'- to 5'-direction to yield nucleoside 5'-phosphates.</text>
        <dbReference type="EC" id="3.1.11.2"/>
    </reaction>
</comment>
<feature type="binding site" evidence="10">
    <location>
        <position position="4"/>
    </location>
    <ligand>
        <name>Mg(2+)</name>
        <dbReference type="ChEBI" id="CHEBI:18420"/>
        <label>1</label>
    </ligand>
</feature>
<evidence type="ECO:0000313" key="14">
    <source>
        <dbReference type="Proteomes" id="UP001066276"/>
    </source>
</evidence>
<feature type="site" description="Important for catalytic activity" evidence="11">
    <location>
        <position position="189"/>
    </location>
</feature>
<dbReference type="EMBL" id="JANPWB010000015">
    <property type="protein sequence ID" value="KAJ1092645.1"/>
    <property type="molecule type" value="Genomic_DNA"/>
</dbReference>
<evidence type="ECO:0000256" key="2">
    <source>
        <dbReference type="ARBA" id="ARBA00007092"/>
    </source>
</evidence>
<keyword evidence="10" id="KW-0464">Manganese</keyword>
<feature type="site" description="Transition state stabilizer" evidence="11">
    <location>
        <position position="137"/>
    </location>
</feature>
<feature type="active site" evidence="9">
    <location>
        <position position="105"/>
    </location>
</feature>
<dbReference type="Pfam" id="PF03372">
    <property type="entry name" value="Exo_endo_phos"/>
    <property type="match status" value="1"/>
</dbReference>
<evidence type="ECO:0000256" key="11">
    <source>
        <dbReference type="PIRSR" id="PIRSR604808-3"/>
    </source>
</evidence>
<evidence type="ECO:0000256" key="5">
    <source>
        <dbReference type="ARBA" id="ARBA00022763"/>
    </source>
</evidence>
<dbReference type="GO" id="GO:0008081">
    <property type="term" value="F:phosphoric diester hydrolase activity"/>
    <property type="evidence" value="ECO:0007669"/>
    <property type="project" value="TreeGrafter"/>
</dbReference>
<sequence length="355" mass="40074">MTWNVRGLNDRRKARLVAAYVKCHKVDICMLQETHLVASSLGRMKAGWVGECHCSVYSSYARGVAILLRKGLQWRTRRVIVDPSGRYVMMSGTLLDRACWLVAVYGPNADDPEFFRELWHMVELLGSGAVLWGGDFNVVLDSRMDRKSAATVQHGAAARALVDLWRCRHGAAREGTCVNYTHSSWSRIDRWLGTRDVEGWTSSVDHLPCTLSDHSPVRLVLEVPSELGHAFLWRLPCGVLRDVTFRAEVREAIVSFFAENEGSVGAASTLWEAFKVVIRGVCLSKQHGMLRTLRRELADLEGRIQELERRLVESWSGEVLAELRVWCLCMRRPLSERFVSWAGTHACEYAAQAMG</sequence>
<dbReference type="InterPro" id="IPR005135">
    <property type="entry name" value="Endo/exonuclease/phosphatase"/>
</dbReference>
<comment type="cofactor">
    <cofactor evidence="10">
        <name>Mg(2+)</name>
        <dbReference type="ChEBI" id="CHEBI:18420"/>
    </cofactor>
    <cofactor evidence="10">
        <name>Mn(2+)</name>
        <dbReference type="ChEBI" id="CHEBI:29035"/>
    </cofactor>
    <text evidence="10">Probably binds two magnesium or manganese ions per subunit.</text>
</comment>
<accession>A0AAV7LY67</accession>
<dbReference type="PANTHER" id="PTHR22748">
    <property type="entry name" value="AP ENDONUCLEASE"/>
    <property type="match status" value="1"/>
</dbReference>
<comment type="similarity">
    <text evidence="2">Belongs to the DNA repair enzymes AP/ExoA family.</text>
</comment>
<feature type="binding site" evidence="10">
    <location>
        <position position="214"/>
    </location>
    <ligand>
        <name>Mg(2+)</name>
        <dbReference type="ChEBI" id="CHEBI:18420"/>
        <label>1</label>
    </ligand>
</feature>
<feature type="site" description="Interaction with DNA substrate" evidence="11">
    <location>
        <position position="214"/>
    </location>
</feature>
<dbReference type="GO" id="GO:0006284">
    <property type="term" value="P:base-excision repair"/>
    <property type="evidence" value="ECO:0007669"/>
    <property type="project" value="TreeGrafter"/>
</dbReference>